<evidence type="ECO:0000313" key="3">
    <source>
        <dbReference type="Proteomes" id="UP000830115"/>
    </source>
</evidence>
<sequence>MTHIDFNGHQVEQDETFEPAVGYKLTFLRQEGARAIFRDGEGEFSRILTRTAPRPSRPLMLGERRTAVDVVPDPRTTPPPAHIPPQKRNPALVGLR</sequence>
<protein>
    <submittedName>
        <fullName evidence="2">Uncharacterized protein</fullName>
    </submittedName>
</protein>
<keyword evidence="3" id="KW-1185">Reference proteome</keyword>
<dbReference type="Proteomes" id="UP000830115">
    <property type="component" value="Chromosome"/>
</dbReference>
<feature type="region of interest" description="Disordered" evidence="1">
    <location>
        <begin position="55"/>
        <end position="96"/>
    </location>
</feature>
<evidence type="ECO:0000313" key="2">
    <source>
        <dbReference type="EMBL" id="UQA91248.1"/>
    </source>
</evidence>
<accession>A0ABY4M201</accession>
<evidence type="ECO:0000256" key="1">
    <source>
        <dbReference type="SAM" id="MobiDB-lite"/>
    </source>
</evidence>
<organism evidence="2 3">
    <name type="scientific">Streptomyces halobius</name>
    <dbReference type="NCBI Taxonomy" id="2879846"/>
    <lineage>
        <taxon>Bacteria</taxon>
        <taxon>Bacillati</taxon>
        <taxon>Actinomycetota</taxon>
        <taxon>Actinomycetes</taxon>
        <taxon>Kitasatosporales</taxon>
        <taxon>Streptomycetaceae</taxon>
        <taxon>Streptomyces</taxon>
    </lineage>
</organism>
<gene>
    <name evidence="2" type="ORF">K9S39_04585</name>
</gene>
<dbReference type="RefSeq" id="WP_248862048.1">
    <property type="nucleotide sequence ID" value="NZ_CP086322.1"/>
</dbReference>
<name>A0ABY4M201_9ACTN</name>
<reference evidence="2" key="1">
    <citation type="submission" date="2021-10" db="EMBL/GenBank/DDBJ databases">
        <title>Streptomyces nigrumlapis sp.nov.,an antimicrobial producing actinobacterium isolated from Black Gobi rocks.</title>
        <authorList>
            <person name="Wen Y."/>
            <person name="Zhang W."/>
            <person name="Liu X.G."/>
        </authorList>
    </citation>
    <scope>NUCLEOTIDE SEQUENCE</scope>
    <source>
        <strain evidence="2">ST13-2-2</strain>
    </source>
</reference>
<proteinExistence type="predicted"/>
<dbReference type="EMBL" id="CP086322">
    <property type="protein sequence ID" value="UQA91248.1"/>
    <property type="molecule type" value="Genomic_DNA"/>
</dbReference>